<comment type="caution">
    <text evidence="1">The sequence shown here is derived from an EMBL/GenBank/DDBJ whole genome shotgun (WGS) entry which is preliminary data.</text>
</comment>
<proteinExistence type="predicted"/>
<gene>
    <name evidence="1" type="ORF">ACFOWM_04070</name>
</gene>
<dbReference type="PANTHER" id="PTHR36529:SF1">
    <property type="entry name" value="GLYCOSYLTRANSFERASE"/>
    <property type="match status" value="1"/>
</dbReference>
<dbReference type="InterPro" id="IPR029044">
    <property type="entry name" value="Nucleotide-diphossugar_trans"/>
</dbReference>
<reference evidence="2" key="1">
    <citation type="journal article" date="2019" name="Int. J. Syst. Evol. Microbiol.">
        <title>The Global Catalogue of Microorganisms (GCM) 10K type strain sequencing project: providing services to taxonomists for standard genome sequencing and annotation.</title>
        <authorList>
            <consortium name="The Broad Institute Genomics Platform"/>
            <consortium name="The Broad Institute Genome Sequencing Center for Infectious Disease"/>
            <person name="Wu L."/>
            <person name="Ma J."/>
        </authorList>
    </citation>
    <scope>NUCLEOTIDE SEQUENCE [LARGE SCALE GENOMIC DNA]</scope>
    <source>
        <strain evidence="2">CECT 8289</strain>
    </source>
</reference>
<dbReference type="EMBL" id="JBHSCZ010000001">
    <property type="protein sequence ID" value="MFC4262042.1"/>
    <property type="molecule type" value="Genomic_DNA"/>
</dbReference>
<dbReference type="NCBIfam" id="TIGR04282">
    <property type="entry name" value="glyco_like_cofC"/>
    <property type="match status" value="1"/>
</dbReference>
<dbReference type="InterPro" id="IPR018641">
    <property type="entry name" value="Trfase_1_rSAM/seldom-assoc"/>
</dbReference>
<sequence length="198" mass="21915">MHPKNNALIIFARKPELGKVKTRLAASIGDKNALKIYQQLLNHTKAIAGDAAAETHVFLTAFTDDTFWEDFENHLQEGDSLGDKMLHAFTTLFKLGYQHCVIIGSDCPSLTHEIVNDAFAALNHNDIVIGPAADGGYYLLGMNTLHTTIFENKQWSTNTVCSDTIEDAQLHQLTYFLLPTLNDVDEVTDVPATWLAAL</sequence>
<evidence type="ECO:0000313" key="1">
    <source>
        <dbReference type="EMBL" id="MFC4262042.1"/>
    </source>
</evidence>
<dbReference type="Pfam" id="PF09837">
    <property type="entry name" value="DUF2064"/>
    <property type="match status" value="1"/>
</dbReference>
<dbReference type="SUPFAM" id="SSF53448">
    <property type="entry name" value="Nucleotide-diphospho-sugar transferases"/>
    <property type="match status" value="1"/>
</dbReference>
<protein>
    <submittedName>
        <fullName evidence="1">TIGR04282 family arsenosugar biosynthesis glycosyltransferase</fullName>
    </submittedName>
</protein>
<dbReference type="RefSeq" id="WP_379707404.1">
    <property type="nucleotide sequence ID" value="NZ_JBHSCZ010000001.1"/>
</dbReference>
<dbReference type="PANTHER" id="PTHR36529">
    <property type="entry name" value="SLL1095 PROTEIN"/>
    <property type="match status" value="1"/>
</dbReference>
<dbReference type="Proteomes" id="UP001595907">
    <property type="component" value="Unassembled WGS sequence"/>
</dbReference>
<keyword evidence="2" id="KW-1185">Reference proteome</keyword>
<accession>A0ABV8QQM2</accession>
<organism evidence="1 2">
    <name type="scientific">Ferruginibacter yonginensis</name>
    <dbReference type="NCBI Taxonomy" id="1310416"/>
    <lineage>
        <taxon>Bacteria</taxon>
        <taxon>Pseudomonadati</taxon>
        <taxon>Bacteroidota</taxon>
        <taxon>Chitinophagia</taxon>
        <taxon>Chitinophagales</taxon>
        <taxon>Chitinophagaceae</taxon>
        <taxon>Ferruginibacter</taxon>
    </lineage>
</organism>
<evidence type="ECO:0000313" key="2">
    <source>
        <dbReference type="Proteomes" id="UP001595907"/>
    </source>
</evidence>
<name>A0ABV8QQM2_9BACT</name>
<dbReference type="Gene3D" id="3.90.550.10">
    <property type="entry name" value="Spore Coat Polysaccharide Biosynthesis Protein SpsA, Chain A"/>
    <property type="match status" value="1"/>
</dbReference>